<accession>A0A4R7HYA8</accession>
<dbReference type="InterPro" id="IPR032466">
    <property type="entry name" value="Metal_Hydrolase"/>
</dbReference>
<protein>
    <submittedName>
        <fullName evidence="2">Dihydroorotase</fullName>
    </submittedName>
</protein>
<proteinExistence type="predicted"/>
<dbReference type="PANTHER" id="PTHR11647:SF1">
    <property type="entry name" value="COLLAPSIN RESPONSE MEDIATOR PROTEIN"/>
    <property type="match status" value="1"/>
</dbReference>
<name>A0A4R7HYA8_9ACTN</name>
<dbReference type="EMBL" id="SOAU01000001">
    <property type="protein sequence ID" value="TDT16065.1"/>
    <property type="molecule type" value="Genomic_DNA"/>
</dbReference>
<dbReference type="SUPFAM" id="SSF51556">
    <property type="entry name" value="Metallo-dependent hydrolases"/>
    <property type="match status" value="1"/>
</dbReference>
<dbReference type="InterPro" id="IPR013108">
    <property type="entry name" value="Amidohydro_3"/>
</dbReference>
<comment type="caution">
    <text evidence="2">The sequence shown here is derived from an EMBL/GenBank/DDBJ whole genome shotgun (WGS) entry which is preliminary data.</text>
</comment>
<dbReference type="InterPro" id="IPR011059">
    <property type="entry name" value="Metal-dep_hydrolase_composite"/>
</dbReference>
<sequence length="568" mass="60984">MAEHDLVIRNGTIIDGSGADRFGGDVAIDGGTITAVGRVDGSGRREIDADGRAVAPGFVDIHTHYDGQATWDGRLAPSSWHGVTTVVMGNCGVGFAPVFEHDRERLIQLMEGVEDIPGTALHEGLSWDWQSFPDYLDELDRRPRDIDLGAQVPHGALRLHVMGERGATQQPATPDDIAEMARLAADAVRAGALGFTTTRTVNHRTSLGEPTPTLQAEADELIGIAKAIGELGTGVLQAVSDFDDLPGEIDLFRRMAAESGRPISVSVAQGPRRPDDWRDELDAFAAATAAGTTMRGQVGARAVGLMLGLQATLHPFMYSPVYGEIAGLPLPERVSLMHDPDLRRRIIETARVEDTKLGSLAIQRYKFIFRLGDPPDYEPDPSTSIAATAERERRDPAEVAYDWLLEQNGTALLYQPALNWAGGNLDVVGEMLRHPASVPGLSDGGAHVGTICDVSFPTTLLQWWGRDRPTGRIPLETLIAKQCRMTAETVGLTDRGVLAPGKRADVNVIDVDGLRLHAPEIVHDLPAGGARLLQRADGYDHTFVAGIEIMAGGHSTGATPGRLVRGAR</sequence>
<reference evidence="2 3" key="1">
    <citation type="submission" date="2019-03" db="EMBL/GenBank/DDBJ databases">
        <title>Sequencing the genomes of 1000 actinobacteria strains.</title>
        <authorList>
            <person name="Klenk H.-P."/>
        </authorList>
    </citation>
    <scope>NUCLEOTIDE SEQUENCE [LARGE SCALE GENOMIC DNA]</scope>
    <source>
        <strain evidence="2 3">DSM 18936</strain>
    </source>
</reference>
<dbReference type="GO" id="GO:0005829">
    <property type="term" value="C:cytosol"/>
    <property type="evidence" value="ECO:0007669"/>
    <property type="project" value="TreeGrafter"/>
</dbReference>
<organism evidence="2 3">
    <name type="scientific">Ilumatobacter fluminis</name>
    <dbReference type="NCBI Taxonomy" id="467091"/>
    <lineage>
        <taxon>Bacteria</taxon>
        <taxon>Bacillati</taxon>
        <taxon>Actinomycetota</taxon>
        <taxon>Acidimicrobiia</taxon>
        <taxon>Acidimicrobiales</taxon>
        <taxon>Ilumatobacteraceae</taxon>
        <taxon>Ilumatobacter</taxon>
    </lineage>
</organism>
<evidence type="ECO:0000313" key="2">
    <source>
        <dbReference type="EMBL" id="TDT16065.1"/>
    </source>
</evidence>
<dbReference type="SUPFAM" id="SSF51338">
    <property type="entry name" value="Composite domain of metallo-dependent hydrolases"/>
    <property type="match status" value="1"/>
</dbReference>
<dbReference type="InterPro" id="IPR050378">
    <property type="entry name" value="Metallo-dep_Hydrolases_sf"/>
</dbReference>
<evidence type="ECO:0000313" key="3">
    <source>
        <dbReference type="Proteomes" id="UP000294558"/>
    </source>
</evidence>
<dbReference type="OrthoDB" id="9766983at2"/>
<feature type="domain" description="Amidohydrolase 3" evidence="1">
    <location>
        <begin position="45"/>
        <end position="546"/>
    </location>
</feature>
<dbReference type="Proteomes" id="UP000294558">
    <property type="component" value="Unassembled WGS sequence"/>
</dbReference>
<dbReference type="PANTHER" id="PTHR11647">
    <property type="entry name" value="HYDRANTOINASE/DIHYDROPYRIMIDINASE FAMILY MEMBER"/>
    <property type="match status" value="1"/>
</dbReference>
<dbReference type="CDD" id="cd01297">
    <property type="entry name" value="D-aminoacylase"/>
    <property type="match status" value="1"/>
</dbReference>
<evidence type="ECO:0000259" key="1">
    <source>
        <dbReference type="Pfam" id="PF07969"/>
    </source>
</evidence>
<dbReference type="RefSeq" id="WP_133868466.1">
    <property type="nucleotide sequence ID" value="NZ_SOAU01000001.1"/>
</dbReference>
<gene>
    <name evidence="2" type="ORF">BDK89_1647</name>
</gene>
<dbReference type="AlphaFoldDB" id="A0A4R7HYA8"/>
<dbReference type="Pfam" id="PF07969">
    <property type="entry name" value="Amidohydro_3"/>
    <property type="match status" value="1"/>
</dbReference>
<dbReference type="Gene3D" id="3.20.20.140">
    <property type="entry name" value="Metal-dependent hydrolases"/>
    <property type="match status" value="1"/>
</dbReference>
<dbReference type="GO" id="GO:0016812">
    <property type="term" value="F:hydrolase activity, acting on carbon-nitrogen (but not peptide) bonds, in cyclic amides"/>
    <property type="evidence" value="ECO:0007669"/>
    <property type="project" value="TreeGrafter"/>
</dbReference>
<keyword evidence="3" id="KW-1185">Reference proteome</keyword>